<dbReference type="Proteomes" id="UP000018144">
    <property type="component" value="Unassembled WGS sequence"/>
</dbReference>
<feature type="transmembrane region" description="Helical" evidence="10">
    <location>
        <begin position="1197"/>
        <end position="1218"/>
    </location>
</feature>
<feature type="transmembrane region" description="Helical" evidence="10">
    <location>
        <begin position="1276"/>
        <end position="1298"/>
    </location>
</feature>
<feature type="region of interest" description="Disordered" evidence="9">
    <location>
        <begin position="27"/>
        <end position="74"/>
    </location>
</feature>
<dbReference type="CDD" id="cd03232">
    <property type="entry name" value="ABCG_PDR_domain2"/>
    <property type="match status" value="1"/>
</dbReference>
<comment type="subcellular location">
    <subcellularLocation>
        <location evidence="1">Membrane</location>
        <topology evidence="1">Multi-pass membrane protein</topology>
    </subcellularLocation>
</comment>
<protein>
    <submittedName>
        <fullName evidence="12">Similar to Multidrug resistance protein CDR2 acc. no. P78595</fullName>
    </submittedName>
</protein>
<dbReference type="InterPro" id="IPR043926">
    <property type="entry name" value="ABCG_dom"/>
</dbReference>
<feature type="transmembrane region" description="Helical" evidence="10">
    <location>
        <begin position="522"/>
        <end position="540"/>
    </location>
</feature>
<evidence type="ECO:0000256" key="10">
    <source>
        <dbReference type="SAM" id="Phobius"/>
    </source>
</evidence>
<dbReference type="GO" id="GO:0140359">
    <property type="term" value="F:ABC-type transporter activity"/>
    <property type="evidence" value="ECO:0007669"/>
    <property type="project" value="InterPro"/>
</dbReference>
<evidence type="ECO:0000256" key="8">
    <source>
        <dbReference type="ARBA" id="ARBA00023136"/>
    </source>
</evidence>
<evidence type="ECO:0000256" key="2">
    <source>
        <dbReference type="ARBA" id="ARBA00006012"/>
    </source>
</evidence>
<dbReference type="GO" id="GO:0016020">
    <property type="term" value="C:membrane"/>
    <property type="evidence" value="ECO:0007669"/>
    <property type="project" value="UniProtKB-SubCell"/>
</dbReference>
<dbReference type="InterPro" id="IPR034003">
    <property type="entry name" value="ABCG_PDR_2"/>
</dbReference>
<feature type="transmembrane region" description="Helical" evidence="10">
    <location>
        <begin position="602"/>
        <end position="623"/>
    </location>
</feature>
<gene>
    <name evidence="12" type="ORF">PCON_01438</name>
</gene>
<evidence type="ECO:0000256" key="9">
    <source>
        <dbReference type="SAM" id="MobiDB-lite"/>
    </source>
</evidence>
<keyword evidence="8 10" id="KW-0472">Membrane</keyword>
<dbReference type="GO" id="GO:0005524">
    <property type="term" value="F:ATP binding"/>
    <property type="evidence" value="ECO:0007669"/>
    <property type="project" value="UniProtKB-KW"/>
</dbReference>
<evidence type="ECO:0000256" key="6">
    <source>
        <dbReference type="ARBA" id="ARBA00022840"/>
    </source>
</evidence>
<dbReference type="Pfam" id="PF06422">
    <property type="entry name" value="PDR_CDR"/>
    <property type="match status" value="1"/>
</dbReference>
<feature type="transmembrane region" description="Helical" evidence="10">
    <location>
        <begin position="635"/>
        <end position="654"/>
    </location>
</feature>
<dbReference type="OrthoDB" id="245989at2759"/>
<keyword evidence="6" id="KW-0067">ATP-binding</keyword>
<feature type="transmembrane region" description="Helical" evidence="10">
    <location>
        <begin position="499"/>
        <end position="516"/>
    </location>
</feature>
<feature type="transmembrane region" description="Helical" evidence="10">
    <location>
        <begin position="575"/>
        <end position="596"/>
    </location>
</feature>
<proteinExistence type="inferred from homology"/>
<feature type="transmembrane region" description="Helical" evidence="10">
    <location>
        <begin position="1429"/>
        <end position="1450"/>
    </location>
</feature>
<keyword evidence="4 10" id="KW-0812">Transmembrane</keyword>
<keyword evidence="5" id="KW-0547">Nucleotide-binding</keyword>
<feature type="transmembrane region" description="Helical" evidence="10">
    <location>
        <begin position="1305"/>
        <end position="1330"/>
    </location>
</feature>
<reference evidence="12 13" key="1">
    <citation type="journal article" date="2013" name="PLoS Genet.">
        <title>The genome and development-dependent transcriptomes of Pyronema confluens: a window into fungal evolution.</title>
        <authorList>
            <person name="Traeger S."/>
            <person name="Altegoer F."/>
            <person name="Freitag M."/>
            <person name="Gabaldon T."/>
            <person name="Kempken F."/>
            <person name="Kumar A."/>
            <person name="Marcet-Houben M."/>
            <person name="Poggeler S."/>
            <person name="Stajich J.E."/>
            <person name="Nowrousian M."/>
        </authorList>
    </citation>
    <scope>NUCLEOTIDE SEQUENCE [LARGE SCALE GENOMIC DNA]</scope>
    <source>
        <strain evidence="13">CBS 100304</strain>
        <tissue evidence="12">Vegetative mycelium</tissue>
    </source>
</reference>
<dbReference type="OMA" id="YQYFTVE"/>
<organism evidence="12 13">
    <name type="scientific">Pyronema omphalodes (strain CBS 100304)</name>
    <name type="common">Pyronema confluens</name>
    <dbReference type="NCBI Taxonomy" id="1076935"/>
    <lineage>
        <taxon>Eukaryota</taxon>
        <taxon>Fungi</taxon>
        <taxon>Dikarya</taxon>
        <taxon>Ascomycota</taxon>
        <taxon>Pezizomycotina</taxon>
        <taxon>Pezizomycetes</taxon>
        <taxon>Pezizales</taxon>
        <taxon>Pyronemataceae</taxon>
        <taxon>Pyronema</taxon>
    </lineage>
</organism>
<evidence type="ECO:0000256" key="4">
    <source>
        <dbReference type="ARBA" id="ARBA00022692"/>
    </source>
</evidence>
<dbReference type="SMART" id="SM00382">
    <property type="entry name" value="AAA"/>
    <property type="match status" value="2"/>
</dbReference>
<dbReference type="EMBL" id="HF936139">
    <property type="protein sequence ID" value="CCX33567.1"/>
    <property type="molecule type" value="Genomic_DNA"/>
</dbReference>
<dbReference type="InterPro" id="IPR034001">
    <property type="entry name" value="ABCG_PDR_1"/>
</dbReference>
<dbReference type="PROSITE" id="PS50893">
    <property type="entry name" value="ABC_TRANSPORTER_2"/>
    <property type="match status" value="2"/>
</dbReference>
<evidence type="ECO:0000259" key="11">
    <source>
        <dbReference type="PROSITE" id="PS50893"/>
    </source>
</evidence>
<dbReference type="Pfam" id="PF01061">
    <property type="entry name" value="ABC2_membrane"/>
    <property type="match status" value="2"/>
</dbReference>
<dbReference type="Pfam" id="PF00005">
    <property type="entry name" value="ABC_tran"/>
    <property type="match status" value="2"/>
</dbReference>
<dbReference type="InterPro" id="IPR013525">
    <property type="entry name" value="ABC2_TM"/>
</dbReference>
<evidence type="ECO:0000313" key="13">
    <source>
        <dbReference type="Proteomes" id="UP000018144"/>
    </source>
</evidence>
<dbReference type="InterPro" id="IPR003439">
    <property type="entry name" value="ABC_transporter-like_ATP-bd"/>
</dbReference>
<feature type="transmembrane region" description="Helical" evidence="10">
    <location>
        <begin position="1239"/>
        <end position="1264"/>
    </location>
</feature>
<feature type="domain" description="ABC transporter" evidence="11">
    <location>
        <begin position="829"/>
        <end position="1073"/>
    </location>
</feature>
<accession>U4LPQ4</accession>
<feature type="domain" description="ABC transporter" evidence="11">
    <location>
        <begin position="124"/>
        <end position="382"/>
    </location>
</feature>
<evidence type="ECO:0000256" key="1">
    <source>
        <dbReference type="ARBA" id="ARBA00004141"/>
    </source>
</evidence>
<feature type="compositionally biased region" description="Basic and acidic residues" evidence="9">
    <location>
        <begin position="791"/>
        <end position="800"/>
    </location>
</feature>
<dbReference type="eggNOG" id="KOG0065">
    <property type="taxonomic scope" value="Eukaryota"/>
</dbReference>
<evidence type="ECO:0000313" key="12">
    <source>
        <dbReference type="EMBL" id="CCX33567.1"/>
    </source>
</evidence>
<dbReference type="CDD" id="cd03233">
    <property type="entry name" value="ABCG_PDR_domain1"/>
    <property type="match status" value="1"/>
</dbReference>
<keyword evidence="3" id="KW-0813">Transport</keyword>
<sequence>MTTPSGRWGESEAAMVDVAGAINEFEELRQELSRTSTHHPRHHTADYTEAGSKPGSSIAKSIDSDPETAGQSANPSYVDLSDYISSTESGPKTLGISFRDLSVVGYAGAGFLVLPTFPYELASLFGYDIYKYARSLFASKPEARPIIQGFSGVIRPGEMLLVLAKPGSGASTLLRALTNQPKQMTEVKGEVNYAGVPFELAKGEYRGEVLYNDEEDEHLPTLLVGQTIDFALKSKTPGSATRTPGTSRGDFVNKLKGTFLEMFKMKHVERTIVGNAYIRGVSGGERKRVSIMEALASRSAVNAWDNSTRGLDSSTAVDYIRSLRILTDVAKSTTIVTLYQAGEQIYREFDKVCLIYDGRQIFFGKASEARAYFEELGFEAAPRITTSDFLTTITEPKTRRIKPGMEDKVPLTPEALEQHFKASRFFEEIQGELRDYDQELASRNGADAAAFKAAVRAEKSSSAPKKSPYVVGFFSQVWYLCMRELQLQIQDTTAWRSKLINIVILGLLSGSLFYNIQPTSDGVFYMGGVLFFNVIVVAWMQMIEAINMVMGRGIIQKQVNFAFYRPSALVLARTFSDLPGTIIQSTLFTIILYWMANLAHDAGKFFINLLFVFMTVICLTAFYRIVGVFSKDINVAIRLAFMCLNVIAVFAGYMQPYGVMKSWVYKWIYWVNPLSYSLEAVMINQFHGLLLACSASHLVPGIPGASIENQVCTLAGSIPRSATVEGTRYIESYGYKPEHLWRNFGILCAFTVGYIIIAMVGIEVINHGGGGGSVKIVSKLPKKAPQGLPTIEEKKNESDKSGQAGTQDHAMAELARRVTTNAAKTGSAFTWKDVCYTVGSGSTEAKLLNNISGIVRPGTLTALMGPSGAGKTTLLDNLGQRKRVGVTTGEVLVDGKPLAEDFGRNTAFVEQQDVHDQMSTVREALRFSAMLRQPATISKADKYAFVEEIITLLELESLADCIIGSPGFGLSVEERKRVTIGVELASAPSELLFLDEPTSGLDANGALEIVRFLRKLADKSNIAILCTIHQPSAILIQEFDDLLLLARGGKQVYYGPIGKQGGQEVINYFERNGAEPATDDVNPAEYVLDTIRSTPGGKTWEEIWISSPERVATLEEIEHIKSTRGAIPMNRELRTLEYAMPLSAQIITVTRRVWLHYWRDASYGYSKVFSNLSMSLIGGVLFLQSGTSVLEMQSKSFAVFICLFLSPLVITGVQPKFLQFRMLYEARERNSKIYSSTAWLTAMALVEIPYAILGTVFFFLPWYYMIGLPAESSRAGYAFLLLVLFNIWVPHIAMWIAAGCEDMNIVALVNPFIFVITQGVSGILVTYHGLLKFYSSWLYWVNPLTWFVRGMMGNIMHDAPVICTEKELVSFAPPANQTCGEFAGEWLAKASGYIVDLSSMEKCDYCGFKSGDEYLKAINVDYETRWKSLGIFSIFIVSNLMLVYAFYWIFREARWGRIFARFRKAKAE</sequence>
<evidence type="ECO:0000256" key="7">
    <source>
        <dbReference type="ARBA" id="ARBA00022989"/>
    </source>
</evidence>
<dbReference type="Pfam" id="PF19055">
    <property type="entry name" value="ABC2_membrane_7"/>
    <property type="match status" value="1"/>
</dbReference>
<feature type="region of interest" description="Disordered" evidence="9">
    <location>
        <begin position="786"/>
        <end position="807"/>
    </location>
</feature>
<dbReference type="InterPro" id="IPR010929">
    <property type="entry name" value="PDR_CDR_ABC"/>
</dbReference>
<dbReference type="GO" id="GO:0016887">
    <property type="term" value="F:ATP hydrolysis activity"/>
    <property type="evidence" value="ECO:0007669"/>
    <property type="project" value="InterPro"/>
</dbReference>
<dbReference type="InterPro" id="IPR027417">
    <property type="entry name" value="P-loop_NTPase"/>
</dbReference>
<evidence type="ECO:0000256" key="5">
    <source>
        <dbReference type="ARBA" id="ARBA00022741"/>
    </source>
</evidence>
<feature type="transmembrane region" description="Helical" evidence="10">
    <location>
        <begin position="744"/>
        <end position="765"/>
    </location>
</feature>
<name>U4LPQ4_PYROM</name>
<comment type="similarity">
    <text evidence="2">Belongs to the ABC transporter superfamily. ABCG family. PDR (TC 3.A.1.205) subfamily.</text>
</comment>
<dbReference type="InterPro" id="IPR003593">
    <property type="entry name" value="AAA+_ATPase"/>
</dbReference>
<keyword evidence="13" id="KW-1185">Reference proteome</keyword>
<dbReference type="PANTHER" id="PTHR19241">
    <property type="entry name" value="ATP-BINDING CASSETTE TRANSPORTER"/>
    <property type="match status" value="1"/>
</dbReference>
<dbReference type="SUPFAM" id="SSF52540">
    <property type="entry name" value="P-loop containing nucleoside triphosphate hydrolases"/>
    <property type="match status" value="2"/>
</dbReference>
<dbReference type="STRING" id="1076935.U4LPQ4"/>
<dbReference type="Gene3D" id="3.40.50.300">
    <property type="entry name" value="P-loop containing nucleotide triphosphate hydrolases"/>
    <property type="match status" value="2"/>
</dbReference>
<evidence type="ECO:0000256" key="3">
    <source>
        <dbReference type="ARBA" id="ARBA00022448"/>
    </source>
</evidence>
<dbReference type="FunFam" id="3.40.50.300:FF:000054">
    <property type="entry name" value="ABC multidrug transporter atrF"/>
    <property type="match status" value="1"/>
</dbReference>
<keyword evidence="7 10" id="KW-1133">Transmembrane helix</keyword>